<gene>
    <name evidence="9" type="ORF">FJ657_06300</name>
</gene>
<dbReference type="GO" id="GO:0005524">
    <property type="term" value="F:ATP binding"/>
    <property type="evidence" value="ECO:0007669"/>
    <property type="project" value="UniProtKB-KW"/>
</dbReference>
<keyword evidence="3" id="KW-0997">Cell inner membrane</keyword>
<keyword evidence="10" id="KW-1185">Reference proteome</keyword>
<dbReference type="InterPro" id="IPR050093">
    <property type="entry name" value="ABC_SmlMolc_Importer"/>
</dbReference>
<evidence type="ECO:0000313" key="9">
    <source>
        <dbReference type="EMBL" id="TPW76549.1"/>
    </source>
</evidence>
<dbReference type="Gene3D" id="3.40.50.300">
    <property type="entry name" value="P-loop containing nucleotide triphosphate hydrolases"/>
    <property type="match status" value="1"/>
</dbReference>
<keyword evidence="4" id="KW-0547">Nucleotide-binding</keyword>
<evidence type="ECO:0000259" key="8">
    <source>
        <dbReference type="PROSITE" id="PS50893"/>
    </source>
</evidence>
<evidence type="ECO:0000256" key="7">
    <source>
        <dbReference type="ARBA" id="ARBA00023136"/>
    </source>
</evidence>
<evidence type="ECO:0000256" key="2">
    <source>
        <dbReference type="ARBA" id="ARBA00022475"/>
    </source>
</evidence>
<keyword evidence="7" id="KW-0472">Membrane</keyword>
<protein>
    <submittedName>
        <fullName evidence="9">ATP-binding cassette domain-containing protein</fullName>
    </submittedName>
</protein>
<keyword evidence="2" id="KW-1003">Cell membrane</keyword>
<organism evidence="9 10">
    <name type="scientific">Schumannella soli</name>
    <dbReference type="NCBI Taxonomy" id="2590779"/>
    <lineage>
        <taxon>Bacteria</taxon>
        <taxon>Bacillati</taxon>
        <taxon>Actinomycetota</taxon>
        <taxon>Actinomycetes</taxon>
        <taxon>Micrococcales</taxon>
        <taxon>Microbacteriaceae</taxon>
        <taxon>Schumannella</taxon>
    </lineage>
</organism>
<dbReference type="InterPro" id="IPR017871">
    <property type="entry name" value="ABC_transporter-like_CS"/>
</dbReference>
<sequence length="242" mass="25523">MTALEAQVGARRGDFDIDVRVTVEPGQTLAVVGPNGAGKSTLLQALAGIVPLSDGRIRLGARSLADASTGMELPTADRRIGYVFQDYLLFPHLTLLDNVAFGPRARGATRGDARGIARDWLDRVGLADAQGRRPHEISGGQAQRVALARALASDPELLLLDEPLAALDAETRVAMRDELTDHLARFAGPTIVITHSRADVTQLASRLMVIEAGRVVQSAPVADALGTPASGFAERFAAGDFG</sequence>
<dbReference type="OrthoDB" id="9112331at2"/>
<evidence type="ECO:0000256" key="1">
    <source>
        <dbReference type="ARBA" id="ARBA00022448"/>
    </source>
</evidence>
<dbReference type="GO" id="GO:0016887">
    <property type="term" value="F:ATP hydrolysis activity"/>
    <property type="evidence" value="ECO:0007669"/>
    <property type="project" value="InterPro"/>
</dbReference>
<dbReference type="PROSITE" id="PS50893">
    <property type="entry name" value="ABC_TRANSPORTER_2"/>
    <property type="match status" value="1"/>
</dbReference>
<evidence type="ECO:0000313" key="10">
    <source>
        <dbReference type="Proteomes" id="UP000316252"/>
    </source>
</evidence>
<evidence type="ECO:0000256" key="5">
    <source>
        <dbReference type="ARBA" id="ARBA00022840"/>
    </source>
</evidence>
<dbReference type="InterPro" id="IPR003593">
    <property type="entry name" value="AAA+_ATPase"/>
</dbReference>
<dbReference type="SMART" id="SM00382">
    <property type="entry name" value="AAA"/>
    <property type="match status" value="1"/>
</dbReference>
<proteinExistence type="predicted"/>
<dbReference type="AlphaFoldDB" id="A0A506Y853"/>
<evidence type="ECO:0000256" key="3">
    <source>
        <dbReference type="ARBA" id="ARBA00022519"/>
    </source>
</evidence>
<reference evidence="9 10" key="1">
    <citation type="submission" date="2019-06" db="EMBL/GenBank/DDBJ databases">
        <authorList>
            <person name="Li F."/>
        </authorList>
    </citation>
    <scope>NUCLEOTIDE SEQUENCE [LARGE SCALE GENOMIC DNA]</scope>
    <source>
        <strain evidence="9 10">10F1D-1</strain>
    </source>
</reference>
<comment type="caution">
    <text evidence="9">The sequence shown here is derived from an EMBL/GenBank/DDBJ whole genome shotgun (WGS) entry which is preliminary data.</text>
</comment>
<dbReference type="SUPFAM" id="SSF52540">
    <property type="entry name" value="P-loop containing nucleoside triphosphate hydrolases"/>
    <property type="match status" value="1"/>
</dbReference>
<dbReference type="InterPro" id="IPR027417">
    <property type="entry name" value="P-loop_NTPase"/>
</dbReference>
<accession>A0A506Y853</accession>
<dbReference type="Proteomes" id="UP000316252">
    <property type="component" value="Unassembled WGS sequence"/>
</dbReference>
<name>A0A506Y853_9MICO</name>
<keyword evidence="6" id="KW-1278">Translocase</keyword>
<dbReference type="Pfam" id="PF00005">
    <property type="entry name" value="ABC_tran"/>
    <property type="match status" value="1"/>
</dbReference>
<dbReference type="PROSITE" id="PS00211">
    <property type="entry name" value="ABC_TRANSPORTER_1"/>
    <property type="match status" value="1"/>
</dbReference>
<dbReference type="PANTHER" id="PTHR42781">
    <property type="entry name" value="SPERMIDINE/PUTRESCINE IMPORT ATP-BINDING PROTEIN POTA"/>
    <property type="match status" value="1"/>
</dbReference>
<keyword evidence="5 9" id="KW-0067">ATP-binding</keyword>
<feature type="domain" description="ABC transporter" evidence="8">
    <location>
        <begin position="1"/>
        <end position="237"/>
    </location>
</feature>
<evidence type="ECO:0000256" key="6">
    <source>
        <dbReference type="ARBA" id="ARBA00022967"/>
    </source>
</evidence>
<dbReference type="PANTHER" id="PTHR42781:SF5">
    <property type="entry name" value="PUTRESCINE TRANSPORT ATP-BINDING PROTEIN POTG"/>
    <property type="match status" value="1"/>
</dbReference>
<keyword evidence="1" id="KW-0813">Transport</keyword>
<dbReference type="EMBL" id="VHQG01000002">
    <property type="protein sequence ID" value="TPW76549.1"/>
    <property type="molecule type" value="Genomic_DNA"/>
</dbReference>
<dbReference type="InterPro" id="IPR003439">
    <property type="entry name" value="ABC_transporter-like_ATP-bd"/>
</dbReference>
<evidence type="ECO:0000256" key="4">
    <source>
        <dbReference type="ARBA" id="ARBA00022741"/>
    </source>
</evidence>